<proteinExistence type="predicted"/>
<dbReference type="SUPFAM" id="SSF47616">
    <property type="entry name" value="GST C-terminal domain-like"/>
    <property type="match status" value="1"/>
</dbReference>
<sequence length="151" mass="17768">LLQLPTVIAEADRKLSDSSLIISILASYLTQNGGSLGDVIELYPEQRTIAMETGKEIISHPNMYEIMRARDLSKKQQEDARIEQKWRKWVDEHFIHLIVPNVYRSWNECIQMFRWFGEAGQWDKVVPAWERYTTIYLGSVAMYFLSKKLRK</sequence>
<protein>
    <submittedName>
        <fullName evidence="1">SAM-dependent methyltransferase</fullName>
    </submittedName>
</protein>
<dbReference type="WBParaSite" id="GPUH_0000927001-mRNA-1">
    <property type="protein sequence ID" value="GPUH_0000927001-mRNA-1"/>
    <property type="gene ID" value="GPUH_0000927001"/>
</dbReference>
<name>A0A183DKL8_9BILA</name>
<dbReference type="AlphaFoldDB" id="A0A183DKL8"/>
<dbReference type="GO" id="GO:0005739">
    <property type="term" value="C:mitochondrion"/>
    <property type="evidence" value="ECO:0007669"/>
    <property type="project" value="TreeGrafter"/>
</dbReference>
<dbReference type="GO" id="GO:0050220">
    <property type="term" value="F:prostaglandin-E synthase activity"/>
    <property type="evidence" value="ECO:0007669"/>
    <property type="project" value="TreeGrafter"/>
</dbReference>
<accession>A0A183DKL8</accession>
<reference evidence="1" key="1">
    <citation type="submission" date="2016-06" db="UniProtKB">
        <authorList>
            <consortium name="WormBaseParasite"/>
        </authorList>
    </citation>
    <scope>IDENTIFICATION</scope>
</reference>
<dbReference type="Gene3D" id="1.20.1050.10">
    <property type="match status" value="1"/>
</dbReference>
<dbReference type="PANTHER" id="PTHR12782:SF5">
    <property type="entry name" value="PROSTAGLANDIN E SYNTHASE 2"/>
    <property type="match status" value="1"/>
</dbReference>
<organism evidence="1">
    <name type="scientific">Gongylonema pulchrum</name>
    <dbReference type="NCBI Taxonomy" id="637853"/>
    <lineage>
        <taxon>Eukaryota</taxon>
        <taxon>Metazoa</taxon>
        <taxon>Ecdysozoa</taxon>
        <taxon>Nematoda</taxon>
        <taxon>Chromadorea</taxon>
        <taxon>Rhabditida</taxon>
        <taxon>Spirurina</taxon>
        <taxon>Spiruromorpha</taxon>
        <taxon>Spiruroidea</taxon>
        <taxon>Gongylonematidae</taxon>
        <taxon>Gongylonema</taxon>
    </lineage>
</organism>
<dbReference type="InterPro" id="IPR036282">
    <property type="entry name" value="Glutathione-S-Trfase_C_sf"/>
</dbReference>
<dbReference type="PANTHER" id="PTHR12782">
    <property type="entry name" value="MICROSOMAL PROSTAGLANDIN E SYNTHASE-2"/>
    <property type="match status" value="1"/>
</dbReference>
<evidence type="ECO:0000313" key="1">
    <source>
        <dbReference type="WBParaSite" id="GPUH_0000927001-mRNA-1"/>
    </source>
</evidence>